<dbReference type="RefSeq" id="WP_281384009.1">
    <property type="nucleotide sequence ID" value="NZ_JACHJT010000001.1"/>
</dbReference>
<dbReference type="Proteomes" id="UP000523007">
    <property type="component" value="Unassembled WGS sequence"/>
</dbReference>
<organism evidence="1 2">
    <name type="scientific">Lipingzhangella halophila</name>
    <dbReference type="NCBI Taxonomy" id="1783352"/>
    <lineage>
        <taxon>Bacteria</taxon>
        <taxon>Bacillati</taxon>
        <taxon>Actinomycetota</taxon>
        <taxon>Actinomycetes</taxon>
        <taxon>Streptosporangiales</taxon>
        <taxon>Nocardiopsidaceae</taxon>
        <taxon>Lipingzhangella</taxon>
    </lineage>
</organism>
<keyword evidence="2" id="KW-1185">Reference proteome</keyword>
<accession>A0A7W7W197</accession>
<dbReference type="AlphaFoldDB" id="A0A7W7W197"/>
<gene>
    <name evidence="1" type="ORF">F4561_000354</name>
</gene>
<proteinExistence type="predicted"/>
<dbReference type="EMBL" id="JACHJT010000001">
    <property type="protein sequence ID" value="MBB4929534.1"/>
    <property type="molecule type" value="Genomic_DNA"/>
</dbReference>
<protein>
    <submittedName>
        <fullName evidence="1">Uncharacterized protein</fullName>
    </submittedName>
</protein>
<name>A0A7W7W197_9ACTN</name>
<reference evidence="1 2" key="1">
    <citation type="submission" date="2020-08" db="EMBL/GenBank/DDBJ databases">
        <title>Sequencing the genomes of 1000 actinobacteria strains.</title>
        <authorList>
            <person name="Klenk H.-P."/>
        </authorList>
    </citation>
    <scope>NUCLEOTIDE SEQUENCE [LARGE SCALE GENOMIC DNA]</scope>
    <source>
        <strain evidence="1 2">DSM 102030</strain>
    </source>
</reference>
<sequence>MPKASLRPLSLIGCHRIGFLRHYAFTGADSADVEEDLLRPGD</sequence>
<comment type="caution">
    <text evidence="1">The sequence shown here is derived from an EMBL/GenBank/DDBJ whole genome shotgun (WGS) entry which is preliminary data.</text>
</comment>
<evidence type="ECO:0000313" key="2">
    <source>
        <dbReference type="Proteomes" id="UP000523007"/>
    </source>
</evidence>
<evidence type="ECO:0000313" key="1">
    <source>
        <dbReference type="EMBL" id="MBB4929534.1"/>
    </source>
</evidence>